<feature type="transmembrane region" description="Helical" evidence="1">
    <location>
        <begin position="12"/>
        <end position="31"/>
    </location>
</feature>
<evidence type="ECO:0000256" key="1">
    <source>
        <dbReference type="SAM" id="Phobius"/>
    </source>
</evidence>
<keyword evidence="1" id="KW-0812">Transmembrane</keyword>
<feature type="domain" description="DUF6533" evidence="2">
    <location>
        <begin position="18"/>
        <end position="62"/>
    </location>
</feature>
<organism evidence="3 4">
    <name type="scientific">Roridomyces roridus</name>
    <dbReference type="NCBI Taxonomy" id="1738132"/>
    <lineage>
        <taxon>Eukaryota</taxon>
        <taxon>Fungi</taxon>
        <taxon>Dikarya</taxon>
        <taxon>Basidiomycota</taxon>
        <taxon>Agaricomycotina</taxon>
        <taxon>Agaricomycetes</taxon>
        <taxon>Agaricomycetidae</taxon>
        <taxon>Agaricales</taxon>
        <taxon>Marasmiineae</taxon>
        <taxon>Mycenaceae</taxon>
        <taxon>Roridomyces</taxon>
    </lineage>
</organism>
<keyword evidence="4" id="KW-1185">Reference proteome</keyword>
<feature type="transmembrane region" description="Helical" evidence="1">
    <location>
        <begin position="163"/>
        <end position="186"/>
    </location>
</feature>
<feature type="transmembrane region" description="Helical" evidence="1">
    <location>
        <begin position="87"/>
        <end position="108"/>
    </location>
</feature>
<gene>
    <name evidence="3" type="ORF">FB45DRAFT_910006</name>
</gene>
<dbReference type="InterPro" id="IPR045340">
    <property type="entry name" value="DUF6533"/>
</dbReference>
<evidence type="ECO:0000259" key="2">
    <source>
        <dbReference type="Pfam" id="PF20151"/>
    </source>
</evidence>
<evidence type="ECO:0000313" key="3">
    <source>
        <dbReference type="EMBL" id="KAJ7634831.1"/>
    </source>
</evidence>
<feature type="transmembrane region" description="Helical" evidence="1">
    <location>
        <begin position="120"/>
        <end position="143"/>
    </location>
</feature>
<accession>A0AAD7BZA4</accession>
<keyword evidence="1" id="KW-1133">Transmembrane helix</keyword>
<name>A0AAD7BZA4_9AGAR</name>
<reference evidence="3" key="1">
    <citation type="submission" date="2023-03" db="EMBL/GenBank/DDBJ databases">
        <title>Massive genome expansion in bonnet fungi (Mycena s.s.) driven by repeated elements and novel gene families across ecological guilds.</title>
        <authorList>
            <consortium name="Lawrence Berkeley National Laboratory"/>
            <person name="Harder C.B."/>
            <person name="Miyauchi S."/>
            <person name="Viragh M."/>
            <person name="Kuo A."/>
            <person name="Thoen E."/>
            <person name="Andreopoulos B."/>
            <person name="Lu D."/>
            <person name="Skrede I."/>
            <person name="Drula E."/>
            <person name="Henrissat B."/>
            <person name="Morin E."/>
            <person name="Kohler A."/>
            <person name="Barry K."/>
            <person name="LaButti K."/>
            <person name="Morin E."/>
            <person name="Salamov A."/>
            <person name="Lipzen A."/>
            <person name="Mereny Z."/>
            <person name="Hegedus B."/>
            <person name="Baldrian P."/>
            <person name="Stursova M."/>
            <person name="Weitz H."/>
            <person name="Taylor A."/>
            <person name="Grigoriev I.V."/>
            <person name="Nagy L.G."/>
            <person name="Martin F."/>
            <person name="Kauserud H."/>
        </authorList>
    </citation>
    <scope>NUCLEOTIDE SEQUENCE</scope>
    <source>
        <strain evidence="3">9284</strain>
    </source>
</reference>
<proteinExistence type="predicted"/>
<dbReference type="EMBL" id="JARKIF010000007">
    <property type="protein sequence ID" value="KAJ7634831.1"/>
    <property type="molecule type" value="Genomic_DNA"/>
</dbReference>
<sequence length="279" mass="31389">MASLVDSFQEFFTLRMISAVSLSLALYDHGITFDEEVATIWGNENTRWHSRVVFIVNRYVTLGVLSYVAYLFSGSATTLSNSVCEQFFWVYGITCVFFGATSHFVMVVRIHRLWDGRNAITRNLTTTFVVFIIATIVLGVFVVKELNPEFNGLLHTCVLPTKPSIFVGLLGVTCSMDFVLLLFIVFNAMDRPRLMHVPIVSELQKDGVAIFFISFAIRLSNLIITIFVDAPQAFMATTTAWALYTILNGRLQMRLEGLSLRRSVPRQSAAIMLSDINKV</sequence>
<protein>
    <recommendedName>
        <fullName evidence="2">DUF6533 domain-containing protein</fullName>
    </recommendedName>
</protein>
<dbReference type="Proteomes" id="UP001221142">
    <property type="component" value="Unassembled WGS sequence"/>
</dbReference>
<feature type="transmembrane region" description="Helical" evidence="1">
    <location>
        <begin position="207"/>
        <end position="227"/>
    </location>
</feature>
<comment type="caution">
    <text evidence="3">The sequence shown here is derived from an EMBL/GenBank/DDBJ whole genome shotgun (WGS) entry which is preliminary data.</text>
</comment>
<dbReference type="AlphaFoldDB" id="A0AAD7BZA4"/>
<feature type="transmembrane region" description="Helical" evidence="1">
    <location>
        <begin position="52"/>
        <end position="72"/>
    </location>
</feature>
<keyword evidence="1" id="KW-0472">Membrane</keyword>
<dbReference type="Pfam" id="PF20151">
    <property type="entry name" value="DUF6533"/>
    <property type="match status" value="1"/>
</dbReference>
<evidence type="ECO:0000313" key="4">
    <source>
        <dbReference type="Proteomes" id="UP001221142"/>
    </source>
</evidence>